<dbReference type="PANTHER" id="PTHR21015">
    <property type="entry name" value="UDP-N-ACETYLGLUCOSAMINE--N-ACETYLMURAMYL-(PENTAPEPTIDE) PYROPHOSPHORYL-UNDECAPRENOL N-ACETYLGLUCOSAMINE TRANSFERASE 1"/>
    <property type="match status" value="1"/>
</dbReference>
<gene>
    <name evidence="2" type="primary">pseG</name>
    <name evidence="2" type="ORF">CAETHG_2634</name>
</gene>
<dbReference type="Gene3D" id="3.40.50.2000">
    <property type="entry name" value="Glycogen Phosphorylase B"/>
    <property type="match status" value="1"/>
</dbReference>
<evidence type="ECO:0000259" key="1">
    <source>
        <dbReference type="Pfam" id="PF04101"/>
    </source>
</evidence>
<dbReference type="GO" id="GO:0016787">
    <property type="term" value="F:hydrolase activity"/>
    <property type="evidence" value="ECO:0007669"/>
    <property type="project" value="UniProtKB-KW"/>
</dbReference>
<dbReference type="Proteomes" id="UP000017590">
    <property type="component" value="Chromosome"/>
</dbReference>
<dbReference type="SUPFAM" id="SSF53756">
    <property type="entry name" value="UDP-Glycosyltransferase/glycogen phosphorylase"/>
    <property type="match status" value="1"/>
</dbReference>
<reference evidence="3" key="1">
    <citation type="journal article" date="2014" name="Biotechnol. Biofuels">
        <title>Comparison of single-molecule sequencing and hybrid approaches for finishing the genome of Clostridium autoethanogenum and analysis of CRISPR systems in industrial relevant Clostridia.</title>
        <authorList>
            <person name="Brown S.D."/>
            <person name="Nagaraju S."/>
            <person name="Utturkar S."/>
            <person name="De Tissera S."/>
            <person name="Segovia S."/>
            <person name="Mitchell W."/>
            <person name="Land M.L."/>
            <person name="Dassanayake A."/>
            <person name="Kopke M."/>
        </authorList>
    </citation>
    <scope>NUCLEOTIDE SEQUENCE [LARGE SCALE GENOMIC DNA]</scope>
    <source>
        <strain evidence="3">DSM 10061</strain>
    </source>
</reference>
<dbReference type="NCBIfam" id="TIGR03590">
    <property type="entry name" value="PseG"/>
    <property type="match status" value="1"/>
</dbReference>
<dbReference type="Gene3D" id="3.40.50.11190">
    <property type="match status" value="1"/>
</dbReference>
<sequence>MATIAIRADGGSQIGMGHIMRTLVLAKELAKTNDVFYLCRIDKPLSGRYSYGIEKVKNEGFKVITIDENNVLGELERIQCDCLITDSYDVDEHYFTKTKELFKKTGYFDDMNLYHFDVDFIINQNINAEDLNYNTDKRTILFLGPGFALLRDEFRKSKIKKVNEVVKDILITLGGSDFNNYTAKILQLIKELRYNFHVVVGPSFKYIDELSNYEKMNSNIKLHFNTNMKALMDRCDIAISACGSTLYELAACGVPALGLIIAENQKEIAKKMEQEKLIINLGPIDKLNKEKLVNTVEELCSDLNRRKQMNYNQSIVIDKNGAEKLCKNIMVAIG</sequence>
<dbReference type="EC" id="3.6.1.57" evidence="2"/>
<keyword evidence="2" id="KW-0378">Hydrolase</keyword>
<evidence type="ECO:0000313" key="3">
    <source>
        <dbReference type="Proteomes" id="UP000017590"/>
    </source>
</evidence>
<organism evidence="2 3">
    <name type="scientific">Clostridium autoethanogenum DSM 10061</name>
    <dbReference type="NCBI Taxonomy" id="1341692"/>
    <lineage>
        <taxon>Bacteria</taxon>
        <taxon>Bacillati</taxon>
        <taxon>Bacillota</taxon>
        <taxon>Clostridia</taxon>
        <taxon>Eubacteriales</taxon>
        <taxon>Clostridiaceae</taxon>
        <taxon>Clostridium</taxon>
    </lineage>
</organism>
<evidence type="ECO:0000313" key="2">
    <source>
        <dbReference type="EMBL" id="AGY76841.1"/>
    </source>
</evidence>
<dbReference type="InterPro" id="IPR007235">
    <property type="entry name" value="Glyco_trans_28_C"/>
</dbReference>
<feature type="domain" description="Glycosyl transferase family 28 C-terminal" evidence="1">
    <location>
        <begin position="174"/>
        <end position="323"/>
    </location>
</feature>
<dbReference type="EMBL" id="CP006763">
    <property type="protein sequence ID" value="AGY76841.1"/>
    <property type="molecule type" value="Genomic_DNA"/>
</dbReference>
<dbReference type="RefSeq" id="WP_023162748.1">
    <property type="nucleotide sequence ID" value="NC_022592.1"/>
</dbReference>
<accession>A0ABM5NWJ9</accession>
<dbReference type="InterPro" id="IPR020023">
    <property type="entry name" value="PseG"/>
</dbReference>
<proteinExistence type="predicted"/>
<keyword evidence="3" id="KW-1185">Reference proteome</keyword>
<dbReference type="Pfam" id="PF04101">
    <property type="entry name" value="Glyco_tran_28_C"/>
    <property type="match status" value="1"/>
</dbReference>
<name>A0ABM5NWJ9_9CLOT</name>
<protein>
    <submittedName>
        <fullName evidence="2">UDP-2,4-diacetamido-2,4, 6-trideoxy-beta-L-altropyranose hydrolase</fullName>
        <ecNumber evidence="2">3.6.1.57</ecNumber>
    </submittedName>
</protein>
<dbReference type="PANTHER" id="PTHR21015:SF22">
    <property type="entry name" value="GLYCOSYLTRANSFERASE"/>
    <property type="match status" value="1"/>
</dbReference>